<keyword evidence="2" id="KW-0229">DNA integration</keyword>
<keyword evidence="10" id="KW-1185">Reference proteome</keyword>
<evidence type="ECO:0000313" key="10">
    <source>
        <dbReference type="Proteomes" id="UP000253094"/>
    </source>
</evidence>
<evidence type="ECO:0000256" key="4">
    <source>
        <dbReference type="ARBA" id="ARBA00023172"/>
    </source>
</evidence>
<dbReference type="Proteomes" id="UP000253094">
    <property type="component" value="Unassembled WGS sequence"/>
</dbReference>
<feature type="domain" description="Tyr recombinase" evidence="7">
    <location>
        <begin position="173"/>
        <end position="372"/>
    </location>
</feature>
<keyword evidence="4" id="KW-0233">DNA recombination</keyword>
<dbReference type="GO" id="GO:0006310">
    <property type="term" value="P:DNA recombination"/>
    <property type="evidence" value="ECO:0007669"/>
    <property type="project" value="UniProtKB-KW"/>
</dbReference>
<organism evidence="9 10">
    <name type="scientific">Sphaerisporangium album</name>
    <dbReference type="NCBI Taxonomy" id="509200"/>
    <lineage>
        <taxon>Bacteria</taxon>
        <taxon>Bacillati</taxon>
        <taxon>Actinomycetota</taxon>
        <taxon>Actinomycetes</taxon>
        <taxon>Streptosporangiales</taxon>
        <taxon>Streptosporangiaceae</taxon>
        <taxon>Sphaerisporangium</taxon>
    </lineage>
</organism>
<evidence type="ECO:0000259" key="7">
    <source>
        <dbReference type="PROSITE" id="PS51898"/>
    </source>
</evidence>
<evidence type="ECO:0000313" key="9">
    <source>
        <dbReference type="EMBL" id="RCG30606.1"/>
    </source>
</evidence>
<dbReference type="InterPro" id="IPR002104">
    <property type="entry name" value="Integrase_catalytic"/>
</dbReference>
<reference evidence="9 10" key="1">
    <citation type="submission" date="2018-06" db="EMBL/GenBank/DDBJ databases">
        <title>Sphaerisporangium craniellae sp. nov., isolated from a marine sponge in the South China Sea.</title>
        <authorList>
            <person name="Li L."/>
        </authorList>
    </citation>
    <scope>NUCLEOTIDE SEQUENCE [LARGE SCALE GENOMIC DNA]</scope>
    <source>
        <strain evidence="9 10">CCTCC AA 208026</strain>
    </source>
</reference>
<evidence type="ECO:0000256" key="3">
    <source>
        <dbReference type="ARBA" id="ARBA00023125"/>
    </source>
</evidence>
<evidence type="ECO:0000256" key="1">
    <source>
        <dbReference type="ARBA" id="ARBA00008857"/>
    </source>
</evidence>
<dbReference type="Pfam" id="PF00589">
    <property type="entry name" value="Phage_integrase"/>
    <property type="match status" value="1"/>
</dbReference>
<dbReference type="PROSITE" id="PS51900">
    <property type="entry name" value="CB"/>
    <property type="match status" value="1"/>
</dbReference>
<dbReference type="GO" id="GO:0015074">
    <property type="term" value="P:DNA integration"/>
    <property type="evidence" value="ECO:0007669"/>
    <property type="project" value="UniProtKB-KW"/>
</dbReference>
<dbReference type="SUPFAM" id="SSF56349">
    <property type="entry name" value="DNA breaking-rejoining enzymes"/>
    <property type="match status" value="1"/>
</dbReference>
<name>A0A367FJQ4_9ACTN</name>
<dbReference type="InterPro" id="IPR010998">
    <property type="entry name" value="Integrase_recombinase_N"/>
</dbReference>
<dbReference type="InterPro" id="IPR044068">
    <property type="entry name" value="CB"/>
</dbReference>
<dbReference type="AlphaFoldDB" id="A0A367FJQ4"/>
<evidence type="ECO:0000256" key="2">
    <source>
        <dbReference type="ARBA" id="ARBA00022908"/>
    </source>
</evidence>
<evidence type="ECO:0000256" key="5">
    <source>
        <dbReference type="PROSITE-ProRule" id="PRU01248"/>
    </source>
</evidence>
<dbReference type="PANTHER" id="PTHR30349">
    <property type="entry name" value="PHAGE INTEGRASE-RELATED"/>
    <property type="match status" value="1"/>
</dbReference>
<dbReference type="OrthoDB" id="1822491at2"/>
<dbReference type="InterPro" id="IPR004107">
    <property type="entry name" value="Integrase_SAM-like_N"/>
</dbReference>
<dbReference type="CDD" id="cd01189">
    <property type="entry name" value="INT_ICEBs1_C_like"/>
    <property type="match status" value="1"/>
</dbReference>
<keyword evidence="3 5" id="KW-0238">DNA-binding</keyword>
<evidence type="ECO:0000259" key="8">
    <source>
        <dbReference type="PROSITE" id="PS51900"/>
    </source>
</evidence>
<dbReference type="InterPro" id="IPR050090">
    <property type="entry name" value="Tyrosine_recombinase_XerCD"/>
</dbReference>
<dbReference type="Gene3D" id="1.10.443.10">
    <property type="entry name" value="Intergrase catalytic core"/>
    <property type="match status" value="1"/>
</dbReference>
<feature type="domain" description="Core-binding (CB)" evidence="8">
    <location>
        <begin position="72"/>
        <end position="152"/>
    </location>
</feature>
<accession>A0A367FJQ4</accession>
<dbReference type="InterPro" id="IPR011010">
    <property type="entry name" value="DNA_brk_join_enz"/>
</dbReference>
<dbReference type="PROSITE" id="PS51898">
    <property type="entry name" value="TYR_RECOMBINASE"/>
    <property type="match status" value="1"/>
</dbReference>
<dbReference type="Gene3D" id="1.10.150.130">
    <property type="match status" value="1"/>
</dbReference>
<evidence type="ECO:0000256" key="6">
    <source>
        <dbReference type="SAM" id="MobiDB-lite"/>
    </source>
</evidence>
<proteinExistence type="inferred from homology"/>
<dbReference type="PANTHER" id="PTHR30349:SF64">
    <property type="entry name" value="PROPHAGE INTEGRASE INTD-RELATED"/>
    <property type="match status" value="1"/>
</dbReference>
<dbReference type="EMBL" id="QOIL01000007">
    <property type="protein sequence ID" value="RCG30606.1"/>
    <property type="molecule type" value="Genomic_DNA"/>
</dbReference>
<gene>
    <name evidence="9" type="ORF">DQ384_15040</name>
</gene>
<comment type="caution">
    <text evidence="9">The sequence shown here is derived from an EMBL/GenBank/DDBJ whole genome shotgun (WGS) entry which is preliminary data.</text>
</comment>
<feature type="region of interest" description="Disordered" evidence="6">
    <location>
        <begin position="235"/>
        <end position="256"/>
    </location>
</feature>
<comment type="similarity">
    <text evidence="1">Belongs to the 'phage' integrase family.</text>
</comment>
<dbReference type="Pfam" id="PF14659">
    <property type="entry name" value="Phage_int_SAM_3"/>
    <property type="match status" value="1"/>
</dbReference>
<sequence>MTGMATVFKKCDCRNKGRCEHKWTVRYREPGGRAARQREKSFRLKAEAEAFEVKIENEKNQGTYSDPSRAKVTFKTYAETWMADMPHRPSTVDTYTRHLKNHIFPTFGNKPLNTIRTGAVQGWVKALTVKGLAPSTVETIYNIFASIIKGAVKDDRLGKSPCVNIKLPDVHKTGISLLSADQVKALADAVPTRYRALILVAFAAGLRQGEALGLCQSRVLFLERKLRVDQQITLTGSKSDGSKGTRPTLSAPKTKASTRDVPLPQFALEALSAHIRAFPPKDDLLFGTVRGNPMRRDYFNDKVWKPALKKAGLPEDTTFHDLRHSFASTALAEGVPISDVSKWLGHASITETVDTYGHLVPEADNRVRSALDGAFNRSSESDGADLVLTLVQ</sequence>
<dbReference type="InterPro" id="IPR013762">
    <property type="entry name" value="Integrase-like_cat_sf"/>
</dbReference>
<protein>
    <submittedName>
        <fullName evidence="9">Site-specific integrase</fullName>
    </submittedName>
</protein>
<dbReference type="GO" id="GO:0003677">
    <property type="term" value="F:DNA binding"/>
    <property type="evidence" value="ECO:0007669"/>
    <property type="project" value="UniProtKB-UniRule"/>
</dbReference>